<dbReference type="EMBL" id="CM010720">
    <property type="protein sequence ID" value="RZC64309.1"/>
    <property type="molecule type" value="Genomic_DNA"/>
</dbReference>
<dbReference type="PANTHER" id="PTHR32401">
    <property type="entry name" value="CONCANAVALIN A-LIKE LECTIN FAMILY PROTEIN"/>
    <property type="match status" value="1"/>
</dbReference>
<name>A0A4Y7JX59_PAPSO</name>
<feature type="compositionally biased region" description="Low complexity" evidence="3">
    <location>
        <begin position="390"/>
        <end position="399"/>
    </location>
</feature>
<reference evidence="6 7" key="1">
    <citation type="journal article" date="2018" name="Science">
        <title>The opium poppy genome and morphinan production.</title>
        <authorList>
            <person name="Guo L."/>
            <person name="Winzer T."/>
            <person name="Yang X."/>
            <person name="Li Y."/>
            <person name="Ning Z."/>
            <person name="He Z."/>
            <person name="Teodor R."/>
            <person name="Lu Y."/>
            <person name="Bowser T.A."/>
            <person name="Graham I.A."/>
            <person name="Ye K."/>
        </authorList>
    </citation>
    <scope>NUCLEOTIDE SEQUENCE [LARGE SCALE GENOMIC DNA]</scope>
    <source>
        <strain evidence="7">cv. HN1</strain>
        <tissue evidence="6">Leaves</tissue>
    </source>
</reference>
<evidence type="ECO:0000256" key="2">
    <source>
        <dbReference type="ARBA" id="ARBA00022734"/>
    </source>
</evidence>
<feature type="transmembrane region" description="Helical" evidence="4">
    <location>
        <begin position="691"/>
        <end position="712"/>
    </location>
</feature>
<dbReference type="OMA" id="NESSAMW"/>
<dbReference type="InterPro" id="IPR050258">
    <property type="entry name" value="Leguminous_Lectin"/>
</dbReference>
<dbReference type="InterPro" id="IPR013320">
    <property type="entry name" value="ConA-like_dom_sf"/>
</dbReference>
<evidence type="ECO:0000313" key="6">
    <source>
        <dbReference type="EMBL" id="RZC64309.1"/>
    </source>
</evidence>
<dbReference type="GO" id="GO:0030246">
    <property type="term" value="F:carbohydrate binding"/>
    <property type="evidence" value="ECO:0007669"/>
    <property type="project" value="UniProtKB-KW"/>
</dbReference>
<evidence type="ECO:0000313" key="7">
    <source>
        <dbReference type="Proteomes" id="UP000316621"/>
    </source>
</evidence>
<dbReference type="Gramene" id="RZC64309">
    <property type="protein sequence ID" value="RZC64309"/>
    <property type="gene ID" value="C5167_007995"/>
</dbReference>
<sequence length="713" mass="77273">MDRSEEYPTSTRPLSLSSDRSDYKLWMMIRRIQEEIKENPGSHPFDEATPAPVGMGNLFFEPPVKLPTKLTSVRIYDVVVKVNDGRIKFQGASIRNGSFIEVTGNNASLYTDRSGTVGRAVYSEAIQLWDATTGRMTDFETHFSFIIDGHNATAAGDGMAFFLAPFGSLIPPDSWGGALGFLSRNVSENNLAANQIVGVEFDSYKNEFDPSSDHVGINVNSVVSVANVSLADGTIRDGRKANAWVTYNSTTKNLSVFLTYAKKPVFNRSSTLNHVVDLSKVLPYQITVGFSAATGVYFEDHKVLSWRFNSTLELVKVRKDNNKTGEGNNYQNIAPSVAPTISPTIAPTSTQGKGNKTDEGNTDQNIAPTSTQETGNKPDEGNTDQNIPPTSTQGTGNTTGSAVGLGVGLGVLGFGLVILLLPTPTNSISFNYPNFATNDPRINFQGDATRNSSFIELTSDSAGTRKRQRAGRATYSEAIQLWDKTTGRQADFDTHFSFIIDDGKNETEAGDDLTFFLAPFGSILPPVSWGGALGLLTRNTSQKNLATNQIVAVEFDSFEDEWDPSSDHVGINVNSVVSEATVLLAKGTIKNGKKANAWVTYKSATKNLSVYLTYADNPVFSGRSTLYHVVDLSKVLPERITVVFSAAVNWYSELHRVLSWQFNSTLELTEVRKDNKTGEREADIINGKGNITALVVGLGVAGLGVLGCGISFA</sequence>
<dbReference type="Pfam" id="PF00139">
    <property type="entry name" value="Lectin_legB"/>
    <property type="match status" value="2"/>
</dbReference>
<comment type="similarity">
    <text evidence="1">Belongs to the leguminous lectin family.</text>
</comment>
<dbReference type="SUPFAM" id="SSF49899">
    <property type="entry name" value="Concanavalin A-like lectins/glucanases"/>
    <property type="match status" value="2"/>
</dbReference>
<dbReference type="InterPro" id="IPR001220">
    <property type="entry name" value="Legume_lectin_dom"/>
</dbReference>
<dbReference type="Gene3D" id="2.60.120.200">
    <property type="match status" value="2"/>
</dbReference>
<dbReference type="CDD" id="cd06899">
    <property type="entry name" value="lectin_legume_LecRK_Arcelin_ConA"/>
    <property type="match status" value="2"/>
</dbReference>
<evidence type="ECO:0000256" key="3">
    <source>
        <dbReference type="SAM" id="MobiDB-lite"/>
    </source>
</evidence>
<feature type="domain" description="Legume lectin" evidence="5">
    <location>
        <begin position="86"/>
        <end position="317"/>
    </location>
</feature>
<proteinExistence type="inferred from homology"/>
<accession>A0A4Y7JX59</accession>
<dbReference type="Proteomes" id="UP000316621">
    <property type="component" value="Chromosome 6"/>
</dbReference>
<dbReference type="InterPro" id="IPR019825">
    <property type="entry name" value="Lectin_legB_Mn/Ca_BS"/>
</dbReference>
<keyword evidence="2" id="KW-0430">Lectin</keyword>
<feature type="region of interest" description="Disordered" evidence="3">
    <location>
        <begin position="321"/>
        <end position="399"/>
    </location>
</feature>
<evidence type="ECO:0000259" key="5">
    <source>
        <dbReference type="Pfam" id="PF00139"/>
    </source>
</evidence>
<evidence type="ECO:0000256" key="1">
    <source>
        <dbReference type="ARBA" id="ARBA00007606"/>
    </source>
</evidence>
<organism evidence="6 7">
    <name type="scientific">Papaver somniferum</name>
    <name type="common">Opium poppy</name>
    <dbReference type="NCBI Taxonomy" id="3469"/>
    <lineage>
        <taxon>Eukaryota</taxon>
        <taxon>Viridiplantae</taxon>
        <taxon>Streptophyta</taxon>
        <taxon>Embryophyta</taxon>
        <taxon>Tracheophyta</taxon>
        <taxon>Spermatophyta</taxon>
        <taxon>Magnoliopsida</taxon>
        <taxon>Ranunculales</taxon>
        <taxon>Papaveraceae</taxon>
        <taxon>Papaveroideae</taxon>
        <taxon>Papaver</taxon>
    </lineage>
</organism>
<keyword evidence="4" id="KW-1133">Transmembrane helix</keyword>
<dbReference type="AlphaFoldDB" id="A0A4Y7JX59"/>
<evidence type="ECO:0000256" key="4">
    <source>
        <dbReference type="SAM" id="Phobius"/>
    </source>
</evidence>
<protein>
    <recommendedName>
        <fullName evidence="5">Legume lectin domain-containing protein</fullName>
    </recommendedName>
</protein>
<feature type="compositionally biased region" description="Polar residues" evidence="3">
    <location>
        <begin position="362"/>
        <end position="375"/>
    </location>
</feature>
<dbReference type="PROSITE" id="PS00307">
    <property type="entry name" value="LECTIN_LEGUME_BETA"/>
    <property type="match status" value="2"/>
</dbReference>
<dbReference type="PANTHER" id="PTHR32401:SF47">
    <property type="entry name" value="LEGUME LECTIN DOMAIN-CONTAINING PROTEIN"/>
    <property type="match status" value="1"/>
</dbReference>
<keyword evidence="4" id="KW-0472">Membrane</keyword>
<feature type="compositionally biased region" description="Low complexity" evidence="3">
    <location>
        <begin position="338"/>
        <end position="350"/>
    </location>
</feature>
<feature type="compositionally biased region" description="Polar residues" evidence="3">
    <location>
        <begin position="324"/>
        <end position="334"/>
    </location>
</feature>
<gene>
    <name evidence="6" type="ORF">C5167_007995</name>
</gene>
<dbReference type="FunFam" id="2.60.120.200:FF:000103">
    <property type="entry name" value="L-type lectin-domain containing receptor kinase IX.1"/>
    <property type="match status" value="1"/>
</dbReference>
<keyword evidence="4" id="KW-0812">Transmembrane</keyword>
<keyword evidence="7" id="KW-1185">Reference proteome</keyword>
<feature type="domain" description="Legume lectin" evidence="5">
    <location>
        <begin position="428"/>
        <end position="675"/>
    </location>
</feature>